<dbReference type="AlphaFoldDB" id="N9V7C8"/>
<accession>N9V7C8</accession>
<evidence type="ECO:0000313" key="3">
    <source>
        <dbReference type="Proteomes" id="UP000013051"/>
    </source>
</evidence>
<keyword evidence="1" id="KW-0472">Membrane</keyword>
<gene>
    <name evidence="2" type="ORF">HMPREF1094_02330</name>
</gene>
<evidence type="ECO:0000256" key="1">
    <source>
        <dbReference type="SAM" id="Phobius"/>
    </source>
</evidence>
<dbReference type="HOGENOM" id="CLU_3166449_0_0_9"/>
<dbReference type="PATRIC" id="fig|999413.4.peg.2448"/>
<evidence type="ECO:0000313" key="2">
    <source>
        <dbReference type="EMBL" id="ENY86535.1"/>
    </source>
</evidence>
<name>N9V7C8_CLOIN</name>
<reference evidence="2 3" key="1">
    <citation type="submission" date="2013-01" db="EMBL/GenBank/DDBJ databases">
        <title>The Genome Sequence of Clostridium innocuum 2959.</title>
        <authorList>
            <consortium name="The Broad Institute Genome Sequencing Platform"/>
            <person name="Earl A."/>
            <person name="Ward D."/>
            <person name="Feldgarden M."/>
            <person name="Gevers D."/>
            <person name="Courvalin P."/>
            <person name="Lambert T."/>
            <person name="Walker B."/>
            <person name="Young S.K."/>
            <person name="Zeng Q."/>
            <person name="Gargeya S."/>
            <person name="Fitzgerald M."/>
            <person name="Haas B."/>
            <person name="Abouelleil A."/>
            <person name="Alvarado L."/>
            <person name="Arachchi H.M."/>
            <person name="Berlin A.M."/>
            <person name="Chapman S.B."/>
            <person name="Dewar J."/>
            <person name="Goldberg J."/>
            <person name="Griggs A."/>
            <person name="Gujja S."/>
            <person name="Hansen M."/>
            <person name="Howarth C."/>
            <person name="Imamovic A."/>
            <person name="Larimer J."/>
            <person name="McCowan C."/>
            <person name="Murphy C."/>
            <person name="Neiman D."/>
            <person name="Pearson M."/>
            <person name="Priest M."/>
            <person name="Roberts A."/>
            <person name="Saif S."/>
            <person name="Shea T."/>
            <person name="Sisk P."/>
            <person name="Sykes S."/>
            <person name="Wortman J."/>
            <person name="Nusbaum C."/>
            <person name="Birren B."/>
        </authorList>
    </citation>
    <scope>NUCLEOTIDE SEQUENCE [LARGE SCALE GENOMIC DNA]</scope>
    <source>
        <strain evidence="2 3">2959</strain>
    </source>
</reference>
<keyword evidence="1" id="KW-1133">Transmembrane helix</keyword>
<protein>
    <submittedName>
        <fullName evidence="2">Uncharacterized protein</fullName>
    </submittedName>
</protein>
<organism evidence="2 3">
    <name type="scientific">[Clostridium] innocuum 2959</name>
    <dbReference type="NCBI Taxonomy" id="999413"/>
    <lineage>
        <taxon>Bacteria</taxon>
        <taxon>Bacillati</taxon>
        <taxon>Bacillota</taxon>
        <taxon>Clostridia</taxon>
        <taxon>Eubacteriales</taxon>
        <taxon>Clostridiaceae</taxon>
        <taxon>Clostridium</taxon>
    </lineage>
</organism>
<proteinExistence type="predicted"/>
<keyword evidence="1" id="KW-0812">Transmembrane</keyword>
<dbReference type="EMBL" id="AGYV01000004">
    <property type="protein sequence ID" value="ENY86535.1"/>
    <property type="molecule type" value="Genomic_DNA"/>
</dbReference>
<dbReference type="Proteomes" id="UP000013051">
    <property type="component" value="Unassembled WGS sequence"/>
</dbReference>
<keyword evidence="3" id="KW-1185">Reference proteome</keyword>
<comment type="caution">
    <text evidence="2">The sequence shown here is derived from an EMBL/GenBank/DDBJ whole genome shotgun (WGS) entry which is preliminary data.</text>
</comment>
<sequence>MEANCIVQHEVERMEPKREDIILAYLTLLLVLLIGLFLVWVVAMFLE</sequence>
<feature type="transmembrane region" description="Helical" evidence="1">
    <location>
        <begin position="21"/>
        <end position="46"/>
    </location>
</feature>